<evidence type="ECO:0000313" key="3">
    <source>
        <dbReference type="Proteomes" id="UP000298424"/>
    </source>
</evidence>
<evidence type="ECO:0000313" key="2">
    <source>
        <dbReference type="EMBL" id="TFD23851.1"/>
    </source>
</evidence>
<dbReference type="InterPro" id="IPR000835">
    <property type="entry name" value="HTH_MarR-typ"/>
</dbReference>
<dbReference type="SUPFAM" id="SSF46785">
    <property type="entry name" value="Winged helix' DNA-binding domain"/>
    <property type="match status" value="1"/>
</dbReference>
<keyword evidence="3" id="KW-1185">Reference proteome</keyword>
<gene>
    <name evidence="2" type="ORF">E3T27_13685</name>
</gene>
<dbReference type="Proteomes" id="UP000298424">
    <property type="component" value="Unassembled WGS sequence"/>
</dbReference>
<proteinExistence type="predicted"/>
<organism evidence="2 3">
    <name type="scientific">Cryobacterium lyxosi</name>
    <dbReference type="NCBI Taxonomy" id="1259228"/>
    <lineage>
        <taxon>Bacteria</taxon>
        <taxon>Bacillati</taxon>
        <taxon>Actinomycetota</taxon>
        <taxon>Actinomycetes</taxon>
        <taxon>Micrococcales</taxon>
        <taxon>Microbacteriaceae</taxon>
        <taxon>Cryobacterium</taxon>
    </lineage>
</organism>
<dbReference type="GO" id="GO:0003700">
    <property type="term" value="F:DNA-binding transcription factor activity"/>
    <property type="evidence" value="ECO:0007669"/>
    <property type="project" value="InterPro"/>
</dbReference>
<dbReference type="PROSITE" id="PS50995">
    <property type="entry name" value="HTH_MARR_2"/>
    <property type="match status" value="1"/>
</dbReference>
<dbReference type="InterPro" id="IPR036388">
    <property type="entry name" value="WH-like_DNA-bd_sf"/>
</dbReference>
<dbReference type="AlphaFoldDB" id="A0A4R8Z9Z7"/>
<dbReference type="GO" id="GO:0006950">
    <property type="term" value="P:response to stress"/>
    <property type="evidence" value="ECO:0007669"/>
    <property type="project" value="TreeGrafter"/>
</dbReference>
<dbReference type="InterPro" id="IPR036390">
    <property type="entry name" value="WH_DNA-bd_sf"/>
</dbReference>
<feature type="domain" description="HTH marR-type" evidence="1">
    <location>
        <begin position="39"/>
        <end position="179"/>
    </location>
</feature>
<reference evidence="2 3" key="1">
    <citation type="submission" date="2019-03" db="EMBL/GenBank/DDBJ databases">
        <title>Genomics of glacier-inhabiting Cryobacterium strains.</title>
        <authorList>
            <person name="Liu Q."/>
            <person name="Xin Y.-H."/>
        </authorList>
    </citation>
    <scope>NUCLEOTIDE SEQUENCE [LARGE SCALE GENOMIC DNA]</scope>
    <source>
        <strain evidence="2 3">TMT1-1</strain>
    </source>
</reference>
<accession>A0A4R8Z9Z7</accession>
<protein>
    <submittedName>
        <fullName evidence="2">MarR family transcriptional regulator</fullName>
    </submittedName>
</protein>
<dbReference type="PANTHER" id="PTHR33164:SF43">
    <property type="entry name" value="HTH-TYPE TRANSCRIPTIONAL REPRESSOR YETL"/>
    <property type="match status" value="1"/>
</dbReference>
<dbReference type="OrthoDB" id="162531at2"/>
<name>A0A4R8Z9Z7_9MICO</name>
<dbReference type="InterPro" id="IPR039422">
    <property type="entry name" value="MarR/SlyA-like"/>
</dbReference>
<dbReference type="Pfam" id="PF12802">
    <property type="entry name" value="MarR_2"/>
    <property type="match status" value="1"/>
</dbReference>
<dbReference type="SMART" id="SM00347">
    <property type="entry name" value="HTH_MARR"/>
    <property type="match status" value="1"/>
</dbReference>
<sequence>MIGITNQVSNFPRYHEYMFHKESIPLEPEMYWYDPKNAGVSSAMDVLRAVRRFRVADAAMRRRAQNDMRINETDLMAIRHLIACERHNQVASPKHLSEFLNISSAATAKLLSRLTASGHIRREVNPDDGRAQRLYATQASHIQIRRALSGTHKQLMKVALDLTADQQAAVVHFLEAMSAIAVMPRSEATTVEQSAEF</sequence>
<comment type="caution">
    <text evidence="2">The sequence shown here is derived from an EMBL/GenBank/DDBJ whole genome shotgun (WGS) entry which is preliminary data.</text>
</comment>
<evidence type="ECO:0000259" key="1">
    <source>
        <dbReference type="PROSITE" id="PS50995"/>
    </source>
</evidence>
<dbReference type="Gene3D" id="1.10.10.10">
    <property type="entry name" value="Winged helix-like DNA-binding domain superfamily/Winged helix DNA-binding domain"/>
    <property type="match status" value="1"/>
</dbReference>
<dbReference type="PANTHER" id="PTHR33164">
    <property type="entry name" value="TRANSCRIPTIONAL REGULATOR, MARR FAMILY"/>
    <property type="match status" value="1"/>
</dbReference>
<dbReference type="EMBL" id="SOGT01000015">
    <property type="protein sequence ID" value="TFD23851.1"/>
    <property type="molecule type" value="Genomic_DNA"/>
</dbReference>